<reference evidence="2" key="1">
    <citation type="submission" date="2022-03" db="EMBL/GenBank/DDBJ databases">
        <title>Genome Identification and Characterization of new species Bdellovibrio reynosense LBG001 sp. nov. from a Mexico soil sample.</title>
        <authorList>
            <person name="Camilli A."/>
            <person name="Ajao Y."/>
            <person name="Guo X."/>
        </authorList>
    </citation>
    <scope>NUCLEOTIDE SEQUENCE</scope>
    <source>
        <strain evidence="2">LBG001</strain>
    </source>
</reference>
<feature type="chain" id="PRO_5046292320" description="DUF4412 domain-containing protein" evidence="1">
    <location>
        <begin position="20"/>
        <end position="162"/>
    </location>
</feature>
<evidence type="ECO:0000313" key="3">
    <source>
        <dbReference type="Proteomes" id="UP000830116"/>
    </source>
</evidence>
<organism evidence="2 3">
    <name type="scientific">Bdellovibrio reynosensis</name>
    <dbReference type="NCBI Taxonomy" id="2835041"/>
    <lineage>
        <taxon>Bacteria</taxon>
        <taxon>Pseudomonadati</taxon>
        <taxon>Bdellovibrionota</taxon>
        <taxon>Bdellovibrionia</taxon>
        <taxon>Bdellovibrionales</taxon>
        <taxon>Pseudobdellovibrionaceae</taxon>
        <taxon>Bdellovibrio</taxon>
    </lineage>
</organism>
<dbReference type="Proteomes" id="UP000830116">
    <property type="component" value="Chromosome"/>
</dbReference>
<feature type="signal peptide" evidence="1">
    <location>
        <begin position="1"/>
        <end position="19"/>
    </location>
</feature>
<dbReference type="RefSeq" id="WP_243538351.1">
    <property type="nucleotide sequence ID" value="NZ_CP093442.1"/>
</dbReference>
<dbReference type="EMBL" id="CP093442">
    <property type="protein sequence ID" value="UOF01747.1"/>
    <property type="molecule type" value="Genomic_DNA"/>
</dbReference>
<evidence type="ECO:0008006" key="4">
    <source>
        <dbReference type="Google" id="ProtNLM"/>
    </source>
</evidence>
<name>A0ABY4C9V5_9BACT</name>
<evidence type="ECO:0000313" key="2">
    <source>
        <dbReference type="EMBL" id="UOF01747.1"/>
    </source>
</evidence>
<keyword evidence="1" id="KW-0732">Signal</keyword>
<sequence length="162" mass="17989">MKRFGFTALILFIASYASAYPTVGDKVTWNGTVNMVDGTKEEIKITKEVLAFNKDTRKWTVKYEADIGKDRTSKISEVEDLYSPDRYKEILASCVEKGGILEDITTSVGMYKTCKLTSIGSDGSIVEKWWGNLPFGVVSRKTQDASSQIAKRPDLNSILTGL</sequence>
<evidence type="ECO:0000256" key="1">
    <source>
        <dbReference type="SAM" id="SignalP"/>
    </source>
</evidence>
<accession>A0ABY4C9V5</accession>
<protein>
    <recommendedName>
        <fullName evidence="4">DUF4412 domain-containing protein</fullName>
    </recommendedName>
</protein>
<proteinExistence type="predicted"/>
<keyword evidence="3" id="KW-1185">Reference proteome</keyword>
<gene>
    <name evidence="2" type="ORF">MNR06_02110</name>
</gene>